<proteinExistence type="predicted"/>
<evidence type="ECO:0000313" key="1">
    <source>
        <dbReference type="EMBL" id="SER63257.1"/>
    </source>
</evidence>
<dbReference type="OrthoDB" id="2189417at2"/>
<dbReference type="AlphaFoldDB" id="A0A1H9QSA3"/>
<name>A0A1H9QSA3_9LACT</name>
<dbReference type="Proteomes" id="UP000198948">
    <property type="component" value="Unassembled WGS sequence"/>
</dbReference>
<dbReference type="RefSeq" id="WP_092650182.1">
    <property type="nucleotide sequence ID" value="NZ_FOHA01000002.1"/>
</dbReference>
<organism evidence="1 2">
    <name type="scientific">Isobaculum melis</name>
    <dbReference type="NCBI Taxonomy" id="142588"/>
    <lineage>
        <taxon>Bacteria</taxon>
        <taxon>Bacillati</taxon>
        <taxon>Bacillota</taxon>
        <taxon>Bacilli</taxon>
        <taxon>Lactobacillales</taxon>
        <taxon>Carnobacteriaceae</taxon>
        <taxon>Isobaculum</taxon>
    </lineage>
</organism>
<gene>
    <name evidence="1" type="ORF">SAMN04488559_102250</name>
</gene>
<reference evidence="1 2" key="1">
    <citation type="submission" date="2016-10" db="EMBL/GenBank/DDBJ databases">
        <authorList>
            <person name="de Groot N.N."/>
        </authorList>
    </citation>
    <scope>NUCLEOTIDE SEQUENCE [LARGE SCALE GENOMIC DNA]</scope>
    <source>
        <strain evidence="1 2">DSM 13760</strain>
    </source>
</reference>
<dbReference type="STRING" id="142588.SAMN04488559_102250"/>
<accession>A0A1H9QSA3</accession>
<evidence type="ECO:0000313" key="2">
    <source>
        <dbReference type="Proteomes" id="UP000198948"/>
    </source>
</evidence>
<sequence length="110" mass="12807">MDGINQIDDLYALLKERKDEYVIWGEIVERLAYLYGYCATKQDETFNQLGGPVYWVIRARATKKKDRELGISPTERKIITILDSYEATFKNDHVALVKKTSDYPSFFTSE</sequence>
<protein>
    <submittedName>
        <fullName evidence="1">Uncharacterized protein</fullName>
    </submittedName>
</protein>
<dbReference type="EMBL" id="FOHA01000002">
    <property type="protein sequence ID" value="SER63257.1"/>
    <property type="molecule type" value="Genomic_DNA"/>
</dbReference>
<keyword evidence="2" id="KW-1185">Reference proteome</keyword>